<dbReference type="EMBL" id="JANPWB010000015">
    <property type="protein sequence ID" value="KAJ1092207.1"/>
    <property type="molecule type" value="Genomic_DNA"/>
</dbReference>
<dbReference type="AlphaFoldDB" id="A0AAV7LP79"/>
<gene>
    <name evidence="1" type="ORF">NDU88_005319</name>
</gene>
<protein>
    <submittedName>
        <fullName evidence="1">Uncharacterized protein</fullName>
    </submittedName>
</protein>
<evidence type="ECO:0000313" key="1">
    <source>
        <dbReference type="EMBL" id="KAJ1092207.1"/>
    </source>
</evidence>
<reference evidence="1" key="1">
    <citation type="journal article" date="2022" name="bioRxiv">
        <title>Sequencing and chromosome-scale assembly of the giantPleurodeles waltlgenome.</title>
        <authorList>
            <person name="Brown T."/>
            <person name="Elewa A."/>
            <person name="Iarovenko S."/>
            <person name="Subramanian E."/>
            <person name="Araus A.J."/>
            <person name="Petzold A."/>
            <person name="Susuki M."/>
            <person name="Suzuki K.-i.T."/>
            <person name="Hayashi T."/>
            <person name="Toyoda A."/>
            <person name="Oliveira C."/>
            <person name="Osipova E."/>
            <person name="Leigh N.D."/>
            <person name="Simon A."/>
            <person name="Yun M.H."/>
        </authorList>
    </citation>
    <scope>NUCLEOTIDE SEQUENCE</scope>
    <source>
        <strain evidence="1">20211129_DDA</strain>
        <tissue evidence="1">Liver</tissue>
    </source>
</reference>
<accession>A0AAV7LP79</accession>
<sequence>MLHPGPRKVEPSARSGWWAALLCGGHWTEDGCPGWGTRWVPADRPHAGDPGLDLLRRHERPWLRGASIWTQHQCPIGLAGRVVEEAL</sequence>
<proteinExistence type="predicted"/>
<dbReference type="Proteomes" id="UP001066276">
    <property type="component" value="Chromosome 11"/>
</dbReference>
<organism evidence="1 2">
    <name type="scientific">Pleurodeles waltl</name>
    <name type="common">Iberian ribbed newt</name>
    <dbReference type="NCBI Taxonomy" id="8319"/>
    <lineage>
        <taxon>Eukaryota</taxon>
        <taxon>Metazoa</taxon>
        <taxon>Chordata</taxon>
        <taxon>Craniata</taxon>
        <taxon>Vertebrata</taxon>
        <taxon>Euteleostomi</taxon>
        <taxon>Amphibia</taxon>
        <taxon>Batrachia</taxon>
        <taxon>Caudata</taxon>
        <taxon>Salamandroidea</taxon>
        <taxon>Salamandridae</taxon>
        <taxon>Pleurodelinae</taxon>
        <taxon>Pleurodeles</taxon>
    </lineage>
</organism>
<evidence type="ECO:0000313" key="2">
    <source>
        <dbReference type="Proteomes" id="UP001066276"/>
    </source>
</evidence>
<comment type="caution">
    <text evidence="1">The sequence shown here is derived from an EMBL/GenBank/DDBJ whole genome shotgun (WGS) entry which is preliminary data.</text>
</comment>
<name>A0AAV7LP79_PLEWA</name>
<keyword evidence="2" id="KW-1185">Reference proteome</keyword>